<keyword evidence="3" id="KW-0067">ATP-binding</keyword>
<proteinExistence type="inferred from homology"/>
<dbReference type="GO" id="GO:0016818">
    <property type="term" value="F:hydrolase activity, acting on acid anhydrides, in phosphorus-containing anhydrides"/>
    <property type="evidence" value="ECO:0007669"/>
    <property type="project" value="InterPro"/>
</dbReference>
<dbReference type="EMBL" id="LCRN01000032">
    <property type="protein sequence ID" value="KKW35957.1"/>
    <property type="molecule type" value="Genomic_DNA"/>
</dbReference>
<protein>
    <submittedName>
        <fullName evidence="3">Helicase c2</fullName>
    </submittedName>
</protein>
<comment type="similarity">
    <text evidence="1">Belongs to the helicase family. DinG subfamily.</text>
</comment>
<feature type="domain" description="ATP-dependent helicase C-terminal" evidence="2">
    <location>
        <begin position="39"/>
        <end position="172"/>
    </location>
</feature>
<dbReference type="Pfam" id="PF13307">
    <property type="entry name" value="Helicase_C_2"/>
    <property type="match status" value="1"/>
</dbReference>
<evidence type="ECO:0000259" key="2">
    <source>
        <dbReference type="SMART" id="SM00491"/>
    </source>
</evidence>
<dbReference type="GO" id="GO:0005524">
    <property type="term" value="F:ATP binding"/>
    <property type="evidence" value="ECO:0007669"/>
    <property type="project" value="InterPro"/>
</dbReference>
<keyword evidence="3" id="KW-0378">Hydrolase</keyword>
<dbReference type="PANTHER" id="PTHR11472">
    <property type="entry name" value="DNA REPAIR DEAD HELICASE RAD3/XP-D SUBFAMILY MEMBER"/>
    <property type="match status" value="1"/>
</dbReference>
<dbReference type="Gene3D" id="3.40.50.300">
    <property type="entry name" value="P-loop containing nucleotide triphosphate hydrolases"/>
    <property type="match status" value="1"/>
</dbReference>
<evidence type="ECO:0000256" key="1">
    <source>
        <dbReference type="ARBA" id="ARBA00038058"/>
    </source>
</evidence>
<dbReference type="SMART" id="SM00491">
    <property type="entry name" value="HELICc2"/>
    <property type="match status" value="1"/>
</dbReference>
<evidence type="ECO:0000313" key="3">
    <source>
        <dbReference type="EMBL" id="KKW35957.1"/>
    </source>
</evidence>
<dbReference type="InterPro" id="IPR027417">
    <property type="entry name" value="P-loop_NTPase"/>
</dbReference>
<keyword evidence="3" id="KW-0347">Helicase</keyword>
<comment type="caution">
    <text evidence="3">The sequence shown here is derived from an EMBL/GenBank/DDBJ whole genome shotgun (WGS) entry which is preliminary data.</text>
</comment>
<dbReference type="InterPro" id="IPR045028">
    <property type="entry name" value="DinG/Rad3-like"/>
</dbReference>
<dbReference type="AlphaFoldDB" id="A0A0G2A4X0"/>
<gene>
    <name evidence="3" type="ORF">UY82_C0032G0001</name>
</gene>
<reference evidence="3 4" key="1">
    <citation type="journal article" date="2015" name="Nature">
        <title>rRNA introns, odd ribosomes, and small enigmatic genomes across a large radiation of phyla.</title>
        <authorList>
            <person name="Brown C.T."/>
            <person name="Hug L.A."/>
            <person name="Thomas B.C."/>
            <person name="Sharon I."/>
            <person name="Castelle C.J."/>
            <person name="Singh A."/>
            <person name="Wilkins M.J."/>
            <person name="Williams K.H."/>
            <person name="Banfield J.F."/>
        </authorList>
    </citation>
    <scope>NUCLEOTIDE SEQUENCE [LARGE SCALE GENOMIC DNA]</scope>
</reference>
<name>A0A0G2A4X0_9BACT</name>
<dbReference type="GO" id="GO:0006281">
    <property type="term" value="P:DNA repair"/>
    <property type="evidence" value="ECO:0007669"/>
    <property type="project" value="TreeGrafter"/>
</dbReference>
<dbReference type="PATRIC" id="fig|1618986.3.peg.367"/>
<evidence type="ECO:0000313" key="4">
    <source>
        <dbReference type="Proteomes" id="UP000033865"/>
    </source>
</evidence>
<dbReference type="InterPro" id="IPR006555">
    <property type="entry name" value="ATP-dep_Helicase_C"/>
</dbReference>
<dbReference type="GO" id="GO:0003676">
    <property type="term" value="F:nucleic acid binding"/>
    <property type="evidence" value="ECO:0007669"/>
    <property type="project" value="InterPro"/>
</dbReference>
<keyword evidence="3" id="KW-0547">Nucleotide-binding</keyword>
<dbReference type="PANTHER" id="PTHR11472:SF34">
    <property type="entry name" value="REGULATOR OF TELOMERE ELONGATION HELICASE 1"/>
    <property type="match status" value="1"/>
</dbReference>
<sequence length="215" mass="24038">ITYANGKEEKKRHTRQCIDFLKEAIVASQGGALILCSSHEQVDELYKGLLDHLSSKNIWLLRQSKHQSITSVVRDFANDINSVLIGTASLWQGVDVPGPALRSLFIYKIPYRMFTEPLIKARRDEIDREGGDSFSTYYEPLAALDLKQGFGRLIRKKTDIGIAVLLDDRILKKDTLLKSFPPGVTIRLAEQAQICDALAELAQIVDVKEAPETGL</sequence>
<dbReference type="SUPFAM" id="SSF52540">
    <property type="entry name" value="P-loop containing nucleoside triphosphate hydrolases"/>
    <property type="match status" value="1"/>
</dbReference>
<accession>A0A0G2A4X0</accession>
<feature type="non-terminal residue" evidence="3">
    <location>
        <position position="1"/>
    </location>
</feature>
<dbReference type="Proteomes" id="UP000033865">
    <property type="component" value="Unassembled WGS sequence"/>
</dbReference>
<dbReference type="GO" id="GO:0003678">
    <property type="term" value="F:DNA helicase activity"/>
    <property type="evidence" value="ECO:0007669"/>
    <property type="project" value="TreeGrafter"/>
</dbReference>
<organism evidence="3 4">
    <name type="scientific">Candidatus Uhrbacteria bacterium GW2011_GWC2_53_7</name>
    <dbReference type="NCBI Taxonomy" id="1618986"/>
    <lineage>
        <taxon>Bacteria</taxon>
        <taxon>Candidatus Uhriibacteriota</taxon>
    </lineage>
</organism>